<gene>
    <name evidence="2" type="ORF">H0H81_011579</name>
</gene>
<proteinExistence type="predicted"/>
<evidence type="ECO:0000259" key="1">
    <source>
        <dbReference type="PROSITE" id="PS51186"/>
    </source>
</evidence>
<comment type="caution">
    <text evidence="2">The sequence shown here is derived from an EMBL/GenBank/DDBJ whole genome shotgun (WGS) entry which is preliminary data.</text>
</comment>
<keyword evidence="3" id="KW-1185">Reference proteome</keyword>
<protein>
    <recommendedName>
        <fullName evidence="1">N-acetyltransferase domain-containing protein</fullName>
    </recommendedName>
</protein>
<accession>A0A9P7GRC0</accession>
<evidence type="ECO:0000313" key="3">
    <source>
        <dbReference type="Proteomes" id="UP000717328"/>
    </source>
</evidence>
<reference evidence="2" key="2">
    <citation type="submission" date="2021-10" db="EMBL/GenBank/DDBJ databases">
        <title>Phylogenomics reveals ancestral predisposition of the termite-cultivated fungus Termitomyces towards a domesticated lifestyle.</title>
        <authorList>
            <person name="Auxier B."/>
            <person name="Grum-Grzhimaylo A."/>
            <person name="Cardenas M.E."/>
            <person name="Lodge J.D."/>
            <person name="Laessoe T."/>
            <person name="Pedersen O."/>
            <person name="Smith M.E."/>
            <person name="Kuyper T.W."/>
            <person name="Franco-Molano E.A."/>
            <person name="Baroni T.J."/>
            <person name="Aanen D.K."/>
        </authorList>
    </citation>
    <scope>NUCLEOTIDE SEQUENCE</scope>
    <source>
        <strain evidence="2">D49</strain>
    </source>
</reference>
<dbReference type="InterPro" id="IPR000182">
    <property type="entry name" value="GNAT_dom"/>
</dbReference>
<dbReference type="Proteomes" id="UP000717328">
    <property type="component" value="Unassembled WGS sequence"/>
</dbReference>
<dbReference type="CDD" id="cd04301">
    <property type="entry name" value="NAT_SF"/>
    <property type="match status" value="1"/>
</dbReference>
<name>A0A9P7GRC0_9AGAR</name>
<dbReference type="GO" id="GO:0016747">
    <property type="term" value="F:acyltransferase activity, transferring groups other than amino-acyl groups"/>
    <property type="evidence" value="ECO:0007669"/>
    <property type="project" value="InterPro"/>
</dbReference>
<dbReference type="Pfam" id="PF13508">
    <property type="entry name" value="Acetyltransf_7"/>
    <property type="match status" value="1"/>
</dbReference>
<feature type="domain" description="N-acetyltransferase" evidence="1">
    <location>
        <begin position="12"/>
        <end position="182"/>
    </location>
</feature>
<dbReference type="InterPro" id="IPR016181">
    <property type="entry name" value="Acyl_CoA_acyltransferase"/>
</dbReference>
<reference evidence="2" key="1">
    <citation type="submission" date="2021-02" db="EMBL/GenBank/DDBJ databases">
        <authorList>
            <person name="Nieuwenhuis M."/>
            <person name="Van De Peppel L.J.J."/>
        </authorList>
    </citation>
    <scope>NUCLEOTIDE SEQUENCE</scope>
    <source>
        <strain evidence="2">D49</strain>
    </source>
</reference>
<evidence type="ECO:0000313" key="2">
    <source>
        <dbReference type="EMBL" id="KAG5654604.1"/>
    </source>
</evidence>
<dbReference type="EMBL" id="JABCKI010000004">
    <property type="protein sequence ID" value="KAG5654604.1"/>
    <property type="molecule type" value="Genomic_DNA"/>
</dbReference>
<dbReference type="Gene3D" id="3.40.630.30">
    <property type="match status" value="1"/>
</dbReference>
<dbReference type="PROSITE" id="PS51186">
    <property type="entry name" value="GNAT"/>
    <property type="match status" value="1"/>
</dbReference>
<organism evidence="2 3">
    <name type="scientific">Sphagnurus paluster</name>
    <dbReference type="NCBI Taxonomy" id="117069"/>
    <lineage>
        <taxon>Eukaryota</taxon>
        <taxon>Fungi</taxon>
        <taxon>Dikarya</taxon>
        <taxon>Basidiomycota</taxon>
        <taxon>Agaricomycotina</taxon>
        <taxon>Agaricomycetes</taxon>
        <taxon>Agaricomycetidae</taxon>
        <taxon>Agaricales</taxon>
        <taxon>Tricholomatineae</taxon>
        <taxon>Lyophyllaceae</taxon>
        <taxon>Sphagnurus</taxon>
    </lineage>
</organism>
<dbReference type="SUPFAM" id="SSF55729">
    <property type="entry name" value="Acyl-CoA N-acyltransferases (Nat)"/>
    <property type="match status" value="1"/>
</dbReference>
<dbReference type="AlphaFoldDB" id="A0A9P7GRC0"/>
<dbReference type="OrthoDB" id="329272at2759"/>
<sequence length="183" mass="20390">MEGKTQIPAHEIVIAQTKEEIQECYDVRITVFHIEQKFPLETEIDEYDSTATHFLLRLTPSLTPVGTIRANHTPGGYYKLSRLAVLKEYRNFKFGGALVLALHAWVKAHAAALGVDASGSAEIVCHSQLPVKGFYVKFGYEPQVRCVPPIAASLDSNEISDRQGAEFDEEGDPHQKMVLRLPL</sequence>